<keyword evidence="2" id="KW-0808">Transferase</keyword>
<keyword evidence="3" id="KW-1185">Reference proteome</keyword>
<sequence>MIPPIFSVEAAVFPHIHEILSSYDKGVEKILPSPLYGSPERSRARCLFETPRGSRYILEEISPEQVQPRKEISQWLFLLKNSLPVAAYEQNRDGDFVTCHGNKYYQLQPYIRAHGCNQATYFHDAWRGESMAEYCIFLKKEGTKLPKASANRRFLPEYIENLCKTLAVHRPQLLRDITPVYRFVARQYDIFSQLPQVFCHGDFHPANILWGKRTIAGVIDWEFSGFDFILYDAALAFGCIASEGPDAAGGATADAFCRTLFSDPAYKKYADYFPLAVIALRFPWLSEWLRKEDEEMVEFEGEYLYFLADYFKISL</sequence>
<accession>U7D3K4</accession>
<organism evidence="2 3">
    <name type="scientific">Chitinivibrio alkaliphilus ACht1</name>
    <dbReference type="NCBI Taxonomy" id="1313304"/>
    <lineage>
        <taxon>Bacteria</taxon>
        <taxon>Pseudomonadati</taxon>
        <taxon>Fibrobacterota</taxon>
        <taxon>Chitinivibrionia</taxon>
        <taxon>Chitinivibrionales</taxon>
        <taxon>Chitinivibrionaceae</taxon>
        <taxon>Chitinivibrio</taxon>
    </lineage>
</organism>
<dbReference type="Gene3D" id="3.90.1200.10">
    <property type="match status" value="1"/>
</dbReference>
<dbReference type="SUPFAM" id="SSF56112">
    <property type="entry name" value="Protein kinase-like (PK-like)"/>
    <property type="match status" value="1"/>
</dbReference>
<reference evidence="2 3" key="1">
    <citation type="journal article" date="2013" name="Environ. Microbiol.">
        <title>Genome analysis of Chitinivibrio alkaliphilus gen. nov., sp. nov., a novel extremely haloalkaliphilic anaerobic chitinolytic bacterium from the candidate phylum Termite Group 3.</title>
        <authorList>
            <person name="Sorokin D.Y."/>
            <person name="Gumerov V.M."/>
            <person name="Rakitin A.L."/>
            <person name="Beletsky A.V."/>
            <person name="Damste J.S."/>
            <person name="Muyzer G."/>
            <person name="Mardanov A.V."/>
            <person name="Ravin N.V."/>
        </authorList>
    </citation>
    <scope>NUCLEOTIDE SEQUENCE [LARGE SCALE GENOMIC DNA]</scope>
    <source>
        <strain evidence="2 3">ACht1</strain>
    </source>
</reference>
<dbReference type="EMBL" id="ASJR01000020">
    <property type="protein sequence ID" value="ERP31084.1"/>
    <property type="molecule type" value="Genomic_DNA"/>
</dbReference>
<proteinExistence type="predicted"/>
<evidence type="ECO:0000313" key="2">
    <source>
        <dbReference type="EMBL" id="ERP31084.1"/>
    </source>
</evidence>
<protein>
    <submittedName>
        <fullName evidence="2">Aminoglycoside phosphotransferase</fullName>
    </submittedName>
</protein>
<dbReference type="GO" id="GO:0016740">
    <property type="term" value="F:transferase activity"/>
    <property type="evidence" value="ECO:0007669"/>
    <property type="project" value="UniProtKB-KW"/>
</dbReference>
<gene>
    <name evidence="2" type="ORF">CALK_2044</name>
</gene>
<dbReference type="InterPro" id="IPR011009">
    <property type="entry name" value="Kinase-like_dom_sf"/>
</dbReference>
<dbReference type="Proteomes" id="UP000017148">
    <property type="component" value="Unassembled WGS sequence"/>
</dbReference>
<dbReference type="AlphaFoldDB" id="U7D3K4"/>
<evidence type="ECO:0000259" key="1">
    <source>
        <dbReference type="Pfam" id="PF01636"/>
    </source>
</evidence>
<dbReference type="InterPro" id="IPR002575">
    <property type="entry name" value="Aminoglycoside_PTrfase"/>
</dbReference>
<dbReference type="PATRIC" id="fig|1313304.3.peg.1948"/>
<comment type="caution">
    <text evidence="2">The sequence shown here is derived from an EMBL/GenBank/DDBJ whole genome shotgun (WGS) entry which is preliminary data.</text>
</comment>
<dbReference type="STRING" id="1313304.CALK_2044"/>
<dbReference type="Pfam" id="PF01636">
    <property type="entry name" value="APH"/>
    <property type="match status" value="1"/>
</dbReference>
<name>U7D3K4_9BACT</name>
<dbReference type="eggNOG" id="COG2334">
    <property type="taxonomic scope" value="Bacteria"/>
</dbReference>
<evidence type="ECO:0000313" key="3">
    <source>
        <dbReference type="Proteomes" id="UP000017148"/>
    </source>
</evidence>
<feature type="domain" description="Aminoglycoside phosphotransferase" evidence="1">
    <location>
        <begin position="44"/>
        <end position="270"/>
    </location>
</feature>